<gene>
    <name evidence="8" type="ORF">IAC79_07230</name>
</gene>
<name>A0A9D1NNF3_9BACT</name>
<keyword evidence="7" id="KW-0812">Transmembrane</keyword>
<dbReference type="Proteomes" id="UP000886845">
    <property type="component" value="Unassembled WGS sequence"/>
</dbReference>
<proteinExistence type="predicted"/>
<evidence type="ECO:0000256" key="2">
    <source>
        <dbReference type="ARBA" id="ARBA00022475"/>
    </source>
</evidence>
<dbReference type="GO" id="GO:0016746">
    <property type="term" value="F:acyltransferase activity"/>
    <property type="evidence" value="ECO:0007669"/>
    <property type="project" value="UniProtKB-KW"/>
</dbReference>
<dbReference type="EMBL" id="DVOR01000232">
    <property type="protein sequence ID" value="HIV09886.1"/>
    <property type="molecule type" value="Genomic_DNA"/>
</dbReference>
<dbReference type="GO" id="GO:0009247">
    <property type="term" value="P:glycolipid biosynthetic process"/>
    <property type="evidence" value="ECO:0007669"/>
    <property type="project" value="UniProtKB-ARBA"/>
</dbReference>
<dbReference type="GO" id="GO:0005886">
    <property type="term" value="C:plasma membrane"/>
    <property type="evidence" value="ECO:0007669"/>
    <property type="project" value="UniProtKB-SubCell"/>
</dbReference>
<evidence type="ECO:0000256" key="7">
    <source>
        <dbReference type="SAM" id="Phobius"/>
    </source>
</evidence>
<reference evidence="8" key="1">
    <citation type="submission" date="2020-10" db="EMBL/GenBank/DDBJ databases">
        <authorList>
            <person name="Gilroy R."/>
        </authorList>
    </citation>
    <scope>NUCLEOTIDE SEQUENCE</scope>
    <source>
        <strain evidence="8">35461</strain>
    </source>
</reference>
<dbReference type="PANTHER" id="PTHR30606:SF10">
    <property type="entry name" value="PHOSPHATIDYLINOSITOL MANNOSIDE ACYLTRANSFERASE"/>
    <property type="match status" value="1"/>
</dbReference>
<dbReference type="CDD" id="cd07984">
    <property type="entry name" value="LPLAT_LABLAT-like"/>
    <property type="match status" value="1"/>
</dbReference>
<comment type="subcellular location">
    <subcellularLocation>
        <location evidence="1">Cell inner membrane</location>
    </subcellularLocation>
</comment>
<feature type="non-terminal residue" evidence="8">
    <location>
        <position position="257"/>
    </location>
</feature>
<evidence type="ECO:0000256" key="3">
    <source>
        <dbReference type="ARBA" id="ARBA00022519"/>
    </source>
</evidence>
<evidence type="ECO:0000313" key="9">
    <source>
        <dbReference type="Proteomes" id="UP000886845"/>
    </source>
</evidence>
<keyword evidence="3" id="KW-0997">Cell inner membrane</keyword>
<protein>
    <submittedName>
        <fullName evidence="8">Lysophospholipid acyltransferase family protein</fullName>
    </submittedName>
</protein>
<dbReference type="AlphaFoldDB" id="A0A9D1NNF3"/>
<organism evidence="8 9">
    <name type="scientific">Candidatus Spyradenecus faecavium</name>
    <dbReference type="NCBI Taxonomy" id="2840947"/>
    <lineage>
        <taxon>Bacteria</taxon>
        <taxon>Pseudomonadati</taxon>
        <taxon>Lentisphaerota</taxon>
        <taxon>Lentisphaeria</taxon>
        <taxon>Lentisphaerales</taxon>
        <taxon>Lentisphaeraceae</taxon>
        <taxon>Lentisphaeraceae incertae sedis</taxon>
        <taxon>Candidatus Spyradenecus</taxon>
    </lineage>
</organism>
<evidence type="ECO:0000256" key="6">
    <source>
        <dbReference type="ARBA" id="ARBA00023315"/>
    </source>
</evidence>
<feature type="transmembrane region" description="Helical" evidence="7">
    <location>
        <begin position="27"/>
        <end position="43"/>
    </location>
</feature>
<evidence type="ECO:0000313" key="8">
    <source>
        <dbReference type="EMBL" id="HIV09886.1"/>
    </source>
</evidence>
<feature type="transmembrane region" description="Helical" evidence="7">
    <location>
        <begin position="5"/>
        <end position="21"/>
    </location>
</feature>
<dbReference type="PANTHER" id="PTHR30606">
    <property type="entry name" value="LIPID A BIOSYNTHESIS LAUROYL ACYLTRANSFERASE"/>
    <property type="match status" value="1"/>
</dbReference>
<sequence length="257" mass="29020">MTRVLYYLQFLLLAGLWWLYRLMPVRWAYPIGWGVGAGLFTLLRRSKRARTAVDNVLIAGITKSRAQAYRIARFSVGHFVGHVCEALRVSDRVTKDNWRDHVTLEMDPEAERLLFQPTGPIILATGHLGAWEAGITAITSARPFFAVARLMDNPYLQRFLNRHNFRGGATIIPKQHGFRGDAMRRWRTQNAALAILFDQHCSNGVYVPFFGHRIPVYTSPARLHLSTGAPILVGGFLRTGPLRYKMVAVGKPIVARP</sequence>
<keyword evidence="2" id="KW-1003">Cell membrane</keyword>
<dbReference type="Pfam" id="PF03279">
    <property type="entry name" value="Lip_A_acyltrans"/>
    <property type="match status" value="1"/>
</dbReference>
<evidence type="ECO:0000256" key="1">
    <source>
        <dbReference type="ARBA" id="ARBA00004533"/>
    </source>
</evidence>
<keyword evidence="7" id="KW-1133">Transmembrane helix</keyword>
<comment type="caution">
    <text evidence="8">The sequence shown here is derived from an EMBL/GenBank/DDBJ whole genome shotgun (WGS) entry which is preliminary data.</text>
</comment>
<reference evidence="8" key="2">
    <citation type="journal article" date="2021" name="PeerJ">
        <title>Extensive microbial diversity within the chicken gut microbiome revealed by metagenomics and culture.</title>
        <authorList>
            <person name="Gilroy R."/>
            <person name="Ravi A."/>
            <person name="Getino M."/>
            <person name="Pursley I."/>
            <person name="Horton D.L."/>
            <person name="Alikhan N.F."/>
            <person name="Baker D."/>
            <person name="Gharbi K."/>
            <person name="Hall N."/>
            <person name="Watson M."/>
            <person name="Adriaenssens E.M."/>
            <person name="Foster-Nyarko E."/>
            <person name="Jarju S."/>
            <person name="Secka A."/>
            <person name="Antonio M."/>
            <person name="Oren A."/>
            <person name="Chaudhuri R.R."/>
            <person name="La Ragione R."/>
            <person name="Hildebrand F."/>
            <person name="Pallen M.J."/>
        </authorList>
    </citation>
    <scope>NUCLEOTIDE SEQUENCE</scope>
    <source>
        <strain evidence="8">35461</strain>
    </source>
</reference>
<accession>A0A9D1NNF3</accession>
<keyword evidence="4" id="KW-0808">Transferase</keyword>
<dbReference type="InterPro" id="IPR004960">
    <property type="entry name" value="LipA_acyltrans"/>
</dbReference>
<evidence type="ECO:0000256" key="4">
    <source>
        <dbReference type="ARBA" id="ARBA00022679"/>
    </source>
</evidence>
<evidence type="ECO:0000256" key="5">
    <source>
        <dbReference type="ARBA" id="ARBA00023136"/>
    </source>
</evidence>
<keyword evidence="6 8" id="KW-0012">Acyltransferase</keyword>
<keyword evidence="5 7" id="KW-0472">Membrane</keyword>